<dbReference type="OrthoDB" id="3547083at2759"/>
<evidence type="ECO:0000313" key="1">
    <source>
        <dbReference type="EMBL" id="TGO17856.1"/>
    </source>
</evidence>
<reference evidence="1 2" key="1">
    <citation type="submission" date="2017-12" db="EMBL/GenBank/DDBJ databases">
        <title>Comparative genomics of Botrytis spp.</title>
        <authorList>
            <person name="Valero-Jimenez C.A."/>
            <person name="Tapia P."/>
            <person name="Veloso J."/>
            <person name="Silva-Moreno E."/>
            <person name="Staats M."/>
            <person name="Valdes J.H."/>
            <person name="Van Kan J.A.L."/>
        </authorList>
    </citation>
    <scope>NUCLEOTIDE SEQUENCE [LARGE SCALE GENOMIC DNA]</scope>
    <source>
        <strain evidence="1 2">Bt9001</strain>
    </source>
</reference>
<protein>
    <submittedName>
        <fullName evidence="1">Uncharacterized protein</fullName>
    </submittedName>
</protein>
<evidence type="ECO:0000313" key="2">
    <source>
        <dbReference type="Proteomes" id="UP000297777"/>
    </source>
</evidence>
<sequence length="106" mass="11355">MVTSSGVSPGLSLGGGAAGIDGEVISVEPVRWNKAHLAGSFVTEDLLTSPLNVGENISEATWKLINRSAGERWALAMTRWMRNLGRLRCRAHGDMDQANGYVSTKV</sequence>
<keyword evidence="2" id="KW-1185">Reference proteome</keyword>
<organism evidence="1 2">
    <name type="scientific">Botrytis tulipae</name>
    <dbReference type="NCBI Taxonomy" id="87230"/>
    <lineage>
        <taxon>Eukaryota</taxon>
        <taxon>Fungi</taxon>
        <taxon>Dikarya</taxon>
        <taxon>Ascomycota</taxon>
        <taxon>Pezizomycotina</taxon>
        <taxon>Leotiomycetes</taxon>
        <taxon>Helotiales</taxon>
        <taxon>Sclerotiniaceae</taxon>
        <taxon>Botrytis</taxon>
    </lineage>
</organism>
<dbReference type="AlphaFoldDB" id="A0A4Z1F0K5"/>
<dbReference type="EMBL" id="PQXH01000014">
    <property type="protein sequence ID" value="TGO17856.1"/>
    <property type="molecule type" value="Genomic_DNA"/>
</dbReference>
<accession>A0A4Z1F0K5</accession>
<name>A0A4Z1F0K5_9HELO</name>
<comment type="caution">
    <text evidence="1">The sequence shown here is derived from an EMBL/GenBank/DDBJ whole genome shotgun (WGS) entry which is preliminary data.</text>
</comment>
<dbReference type="Proteomes" id="UP000297777">
    <property type="component" value="Unassembled WGS sequence"/>
</dbReference>
<gene>
    <name evidence="1" type="ORF">BTUL_0014g00510</name>
</gene>
<proteinExistence type="predicted"/>